<comment type="caution">
    <text evidence="2">The sequence shown here is derived from an EMBL/GenBank/DDBJ whole genome shotgun (WGS) entry which is preliminary data.</text>
</comment>
<dbReference type="AlphaFoldDB" id="A0A9P1E7A1"/>
<name>A0A9P1E7A1_CUSEU</name>
<dbReference type="OrthoDB" id="654716at2759"/>
<evidence type="ECO:0000313" key="3">
    <source>
        <dbReference type="Proteomes" id="UP001152484"/>
    </source>
</evidence>
<dbReference type="PANTHER" id="PTHR33511">
    <property type="entry name" value="OS06G0632400 PROTEIN"/>
    <property type="match status" value="1"/>
</dbReference>
<dbReference type="EMBL" id="CAMAPE010000019">
    <property type="protein sequence ID" value="CAH9085938.1"/>
    <property type="molecule type" value="Genomic_DNA"/>
</dbReference>
<proteinExistence type="predicted"/>
<evidence type="ECO:0000256" key="1">
    <source>
        <dbReference type="SAM" id="MobiDB-lite"/>
    </source>
</evidence>
<dbReference type="Proteomes" id="UP001152484">
    <property type="component" value="Unassembled WGS sequence"/>
</dbReference>
<evidence type="ECO:0000313" key="2">
    <source>
        <dbReference type="EMBL" id="CAH9085938.1"/>
    </source>
</evidence>
<protein>
    <submittedName>
        <fullName evidence="2">Uncharacterized protein</fullName>
    </submittedName>
</protein>
<sequence length="97" mass="10893">MAKKSGNALFGLFKLKKKKERRDEGDSERDEAVVKKEKVYKVYASDEDRLNWVADPQIDAKATAFINAKRLQFRCSSNTNDSEDTAASTTTTTTSKP</sequence>
<feature type="region of interest" description="Disordered" evidence="1">
    <location>
        <begin position="76"/>
        <end position="97"/>
    </location>
</feature>
<keyword evidence="3" id="KW-1185">Reference proteome</keyword>
<accession>A0A9P1E7A1</accession>
<feature type="compositionally biased region" description="Low complexity" evidence="1">
    <location>
        <begin position="85"/>
        <end position="97"/>
    </location>
</feature>
<reference evidence="2" key="1">
    <citation type="submission" date="2022-07" db="EMBL/GenBank/DDBJ databases">
        <authorList>
            <person name="Macas J."/>
            <person name="Novak P."/>
            <person name="Neumann P."/>
        </authorList>
    </citation>
    <scope>NUCLEOTIDE SEQUENCE</scope>
</reference>
<organism evidence="2 3">
    <name type="scientific">Cuscuta europaea</name>
    <name type="common">European dodder</name>
    <dbReference type="NCBI Taxonomy" id="41803"/>
    <lineage>
        <taxon>Eukaryota</taxon>
        <taxon>Viridiplantae</taxon>
        <taxon>Streptophyta</taxon>
        <taxon>Embryophyta</taxon>
        <taxon>Tracheophyta</taxon>
        <taxon>Spermatophyta</taxon>
        <taxon>Magnoliopsida</taxon>
        <taxon>eudicotyledons</taxon>
        <taxon>Gunneridae</taxon>
        <taxon>Pentapetalae</taxon>
        <taxon>asterids</taxon>
        <taxon>lamiids</taxon>
        <taxon>Solanales</taxon>
        <taxon>Convolvulaceae</taxon>
        <taxon>Cuscuteae</taxon>
        <taxon>Cuscuta</taxon>
        <taxon>Cuscuta subgen. Cuscuta</taxon>
    </lineage>
</organism>
<gene>
    <name evidence="2" type="ORF">CEURO_LOCUS9416</name>
</gene>